<evidence type="ECO:0000256" key="1">
    <source>
        <dbReference type="ARBA" id="ARBA00022603"/>
    </source>
</evidence>
<dbReference type="EMBL" id="CP088295">
    <property type="protein sequence ID" value="UUY05427.1"/>
    <property type="molecule type" value="Genomic_DNA"/>
</dbReference>
<dbReference type="InterPro" id="IPR023576">
    <property type="entry name" value="UbiE/COQ5_MeTrFase_CS"/>
</dbReference>
<keyword evidence="2" id="KW-0808">Transferase</keyword>
<feature type="domain" description="Methyltransferase" evidence="5">
    <location>
        <begin position="54"/>
        <end position="148"/>
    </location>
</feature>
<dbReference type="PROSITE" id="PS01184">
    <property type="entry name" value="UBIE_2"/>
    <property type="match status" value="1"/>
</dbReference>
<proteinExistence type="predicted"/>
<dbReference type="GO" id="GO:0032259">
    <property type="term" value="P:methylation"/>
    <property type="evidence" value="ECO:0007669"/>
    <property type="project" value="UniProtKB-KW"/>
</dbReference>
<keyword evidence="1 6" id="KW-0489">Methyltransferase</keyword>
<dbReference type="PANTHER" id="PTHR42912:SF93">
    <property type="entry name" value="N6-ADENOSINE-METHYLTRANSFERASE TMT1A"/>
    <property type="match status" value="1"/>
</dbReference>
<dbReference type="InterPro" id="IPR050508">
    <property type="entry name" value="Methyltransf_Superfamily"/>
</dbReference>
<feature type="region of interest" description="Disordered" evidence="4">
    <location>
        <begin position="1"/>
        <end position="20"/>
    </location>
</feature>
<organism evidence="6 7">
    <name type="scientific">Svornostia abyssi</name>
    <dbReference type="NCBI Taxonomy" id="2898438"/>
    <lineage>
        <taxon>Bacteria</taxon>
        <taxon>Bacillati</taxon>
        <taxon>Actinomycetota</taxon>
        <taxon>Thermoleophilia</taxon>
        <taxon>Solirubrobacterales</taxon>
        <taxon>Baekduiaceae</taxon>
        <taxon>Svornostia</taxon>
    </lineage>
</organism>
<evidence type="ECO:0000256" key="4">
    <source>
        <dbReference type="SAM" id="MobiDB-lite"/>
    </source>
</evidence>
<name>A0ABY5PLH7_9ACTN</name>
<evidence type="ECO:0000256" key="2">
    <source>
        <dbReference type="ARBA" id="ARBA00022679"/>
    </source>
</evidence>
<dbReference type="SUPFAM" id="SSF53335">
    <property type="entry name" value="S-adenosyl-L-methionine-dependent methyltransferases"/>
    <property type="match status" value="1"/>
</dbReference>
<evidence type="ECO:0000313" key="7">
    <source>
        <dbReference type="Proteomes" id="UP001058860"/>
    </source>
</evidence>
<dbReference type="Pfam" id="PF13649">
    <property type="entry name" value="Methyltransf_25"/>
    <property type="match status" value="1"/>
</dbReference>
<dbReference type="Gene3D" id="3.40.50.150">
    <property type="entry name" value="Vaccinia Virus protein VP39"/>
    <property type="match status" value="1"/>
</dbReference>
<dbReference type="RefSeq" id="WP_353865887.1">
    <property type="nucleotide sequence ID" value="NZ_CP088295.1"/>
</dbReference>
<feature type="compositionally biased region" description="Low complexity" evidence="4">
    <location>
        <begin position="9"/>
        <end position="20"/>
    </location>
</feature>
<evidence type="ECO:0000256" key="3">
    <source>
        <dbReference type="ARBA" id="ARBA00022691"/>
    </source>
</evidence>
<keyword evidence="3" id="KW-0949">S-adenosyl-L-methionine</keyword>
<evidence type="ECO:0000313" key="6">
    <source>
        <dbReference type="EMBL" id="UUY05427.1"/>
    </source>
</evidence>
<gene>
    <name evidence="6" type="ORF">LRS13_07865</name>
</gene>
<dbReference type="CDD" id="cd02440">
    <property type="entry name" value="AdoMet_MTases"/>
    <property type="match status" value="1"/>
</dbReference>
<dbReference type="InterPro" id="IPR041698">
    <property type="entry name" value="Methyltransf_25"/>
</dbReference>
<dbReference type="InterPro" id="IPR029063">
    <property type="entry name" value="SAM-dependent_MTases_sf"/>
</dbReference>
<dbReference type="GO" id="GO:0008168">
    <property type="term" value="F:methyltransferase activity"/>
    <property type="evidence" value="ECO:0007669"/>
    <property type="project" value="UniProtKB-KW"/>
</dbReference>
<evidence type="ECO:0000259" key="5">
    <source>
        <dbReference type="Pfam" id="PF13649"/>
    </source>
</evidence>
<keyword evidence="7" id="KW-1185">Reference proteome</keyword>
<accession>A0ABY5PLH7</accession>
<dbReference type="PANTHER" id="PTHR42912">
    <property type="entry name" value="METHYLTRANSFERASE"/>
    <property type="match status" value="1"/>
</dbReference>
<sequence>MAFCRPFLPSRSSARPAVSPPTALYDPVVALTMREGAWRKKLVAQVAASAPSTVLEVGCGTGGVTRRLAAALPDARITGSDIDPDILSRAARKFADLGVEWILASATSLPLADDSVDAVVSSLVLHHLDPAPKADALAEARRVLRPGGRLHIADWGMPRDPVEGLAFLGLRLVDGMGPTRQHATGALPALLRGAGFDGVVTHDRFRTAWGALELLSADAPQ</sequence>
<reference evidence="7" key="1">
    <citation type="submission" date="2021-11" db="EMBL/GenBank/DDBJ databases">
        <title>Cultivation dependent microbiological survey of springs from the worlds oldest radium mine currently devoted to the extraction of radon-saturated water.</title>
        <authorList>
            <person name="Kapinusova G."/>
            <person name="Smrhova T."/>
            <person name="Strejcek M."/>
            <person name="Suman J."/>
            <person name="Jani K."/>
            <person name="Pajer P."/>
            <person name="Uhlik O."/>
        </authorList>
    </citation>
    <scope>NUCLEOTIDE SEQUENCE [LARGE SCALE GENOMIC DNA]</scope>
    <source>
        <strain evidence="7">J379</strain>
    </source>
</reference>
<dbReference type="Proteomes" id="UP001058860">
    <property type="component" value="Chromosome"/>
</dbReference>
<protein>
    <submittedName>
        <fullName evidence="6">Class I SAM-dependent methyltransferase</fullName>
    </submittedName>
</protein>